<evidence type="ECO:0000313" key="2">
    <source>
        <dbReference type="EMBL" id="RVX40711.1"/>
    </source>
</evidence>
<sequence length="336" mass="36396">MTRRSRLFTAISVLALVLHGTGAAPLYADGGIGIRLREATLGRKNDPRAHIYIIDHVNPGTRFSRRLEIRNTSSEPQHVKIYAAAAEIHDDKFMPAADPNANELSSWISLDRPEIVVPPNSRTPVKATISVPESATRGERYGAIWAEVGSTRPGPRKNVQIVNRVGVRVYLDIGPGGDPPSDFSIDHLIPGRTEDGLPVIKATVRNTGERALDLSGKLWLSDGPGGLNAGPFAAQTGTTLALNDTAPVMVVLDARLPNGPWKVTLTLQSGLIKRTVTGTLTFPEQNAFWGLPALLDSPVSPIVIATLIVIAACCVYLFVLPILRMRRRRRLRAARA</sequence>
<dbReference type="EMBL" id="SAUN01000001">
    <property type="protein sequence ID" value="RVX40711.1"/>
    <property type="molecule type" value="Genomic_DNA"/>
</dbReference>
<organism evidence="2 3">
    <name type="scientific">Nonomuraea polychroma</name>
    <dbReference type="NCBI Taxonomy" id="46176"/>
    <lineage>
        <taxon>Bacteria</taxon>
        <taxon>Bacillati</taxon>
        <taxon>Actinomycetota</taxon>
        <taxon>Actinomycetes</taxon>
        <taxon>Streptosporangiales</taxon>
        <taxon>Streptosporangiaceae</taxon>
        <taxon>Nonomuraea</taxon>
    </lineage>
</organism>
<dbReference type="AlphaFoldDB" id="A0A438M4Y2"/>
<proteinExistence type="predicted"/>
<evidence type="ECO:0008006" key="4">
    <source>
        <dbReference type="Google" id="ProtNLM"/>
    </source>
</evidence>
<accession>A0A438M4Y2</accession>
<evidence type="ECO:0000256" key="1">
    <source>
        <dbReference type="SAM" id="Phobius"/>
    </source>
</evidence>
<reference evidence="2 3" key="1">
    <citation type="submission" date="2019-01" db="EMBL/GenBank/DDBJ databases">
        <title>Sequencing the genomes of 1000 actinobacteria strains.</title>
        <authorList>
            <person name="Klenk H.-P."/>
        </authorList>
    </citation>
    <scope>NUCLEOTIDE SEQUENCE [LARGE SCALE GENOMIC DNA]</scope>
    <source>
        <strain evidence="2 3">DSM 43925</strain>
    </source>
</reference>
<dbReference type="Proteomes" id="UP000284824">
    <property type="component" value="Unassembled WGS sequence"/>
</dbReference>
<keyword evidence="1" id="KW-0812">Transmembrane</keyword>
<keyword evidence="3" id="KW-1185">Reference proteome</keyword>
<keyword evidence="1" id="KW-0472">Membrane</keyword>
<protein>
    <recommendedName>
        <fullName evidence="4">DUF916 domain-containing protein</fullName>
    </recommendedName>
</protein>
<keyword evidence="1" id="KW-1133">Transmembrane helix</keyword>
<feature type="transmembrane region" description="Helical" evidence="1">
    <location>
        <begin position="302"/>
        <end position="323"/>
    </location>
</feature>
<name>A0A438M4Y2_9ACTN</name>
<comment type="caution">
    <text evidence="2">The sequence shown here is derived from an EMBL/GenBank/DDBJ whole genome shotgun (WGS) entry which is preliminary data.</text>
</comment>
<gene>
    <name evidence="2" type="ORF">EDD27_3129</name>
</gene>
<dbReference type="RefSeq" id="WP_241564056.1">
    <property type="nucleotide sequence ID" value="NZ_SAUN01000001.1"/>
</dbReference>
<evidence type="ECO:0000313" key="3">
    <source>
        <dbReference type="Proteomes" id="UP000284824"/>
    </source>
</evidence>